<dbReference type="Pfam" id="PF10947">
    <property type="entry name" value="DUF2628"/>
    <property type="match status" value="1"/>
</dbReference>
<comment type="caution">
    <text evidence="2">The sequence shown here is derived from an EMBL/GenBank/DDBJ whole genome shotgun (WGS) entry which is preliminary data.</text>
</comment>
<dbReference type="Proteomes" id="UP000050437">
    <property type="component" value="Unassembled WGS sequence"/>
</dbReference>
<gene>
    <name evidence="2" type="ORF">HB13667_21215</name>
</gene>
<keyword evidence="1" id="KW-0472">Membrane</keyword>
<keyword evidence="1" id="KW-1133">Transmembrane helix</keyword>
<protein>
    <recommendedName>
        <fullName evidence="4">DUF2628 domain-containing protein</fullName>
    </recommendedName>
</protein>
<feature type="transmembrane region" description="Helical" evidence="1">
    <location>
        <begin position="75"/>
        <end position="94"/>
    </location>
</feature>
<feature type="transmembrane region" description="Helical" evidence="1">
    <location>
        <begin position="106"/>
        <end position="124"/>
    </location>
</feature>
<keyword evidence="1" id="KW-0812">Transmembrane</keyword>
<sequence length="143" mass="16544">MEGIPQTQSTPDNLKPKWRERFAFFDQYGAPTSEPYKAAFRALPFGKKLLINNNFIAFFFGPIYWFVLGLWKKNLVMLAIMIAIGVLLSYYEIATGSEIPRPVDNGISMAFAFLYSFLTNRAYYLKQTKGQQSWNPFEGQRFI</sequence>
<evidence type="ECO:0000313" key="3">
    <source>
        <dbReference type="Proteomes" id="UP000050437"/>
    </source>
</evidence>
<reference evidence="2 3" key="1">
    <citation type="submission" date="2015-10" db="EMBL/GenBank/DDBJ databases">
        <title>Pseudomonas putida clinical strains.</title>
        <authorList>
            <person name="Molina L."/>
            <person name="Udaondo Z."/>
        </authorList>
    </citation>
    <scope>NUCLEOTIDE SEQUENCE [LARGE SCALE GENOMIC DNA]</scope>
    <source>
        <strain evidence="2 3">HB13667</strain>
    </source>
</reference>
<evidence type="ECO:0008006" key="4">
    <source>
        <dbReference type="Google" id="ProtNLM"/>
    </source>
</evidence>
<dbReference type="InterPro" id="IPR024399">
    <property type="entry name" value="DUF2628"/>
</dbReference>
<evidence type="ECO:0000313" key="2">
    <source>
        <dbReference type="EMBL" id="KPM60882.1"/>
    </source>
</evidence>
<dbReference type="EMBL" id="LKKS01000118">
    <property type="protein sequence ID" value="KPM60882.1"/>
    <property type="molecule type" value="Genomic_DNA"/>
</dbReference>
<proteinExistence type="predicted"/>
<dbReference type="RefSeq" id="WP_015269456.1">
    <property type="nucleotide sequence ID" value="NZ_LKKS01000118.1"/>
</dbReference>
<organism evidence="2 3">
    <name type="scientific">Pseudomonas putida</name>
    <name type="common">Arthrobacter siderocapsulatus</name>
    <dbReference type="NCBI Taxonomy" id="303"/>
    <lineage>
        <taxon>Bacteria</taxon>
        <taxon>Pseudomonadati</taxon>
        <taxon>Pseudomonadota</taxon>
        <taxon>Gammaproteobacteria</taxon>
        <taxon>Pseudomonadales</taxon>
        <taxon>Pseudomonadaceae</taxon>
        <taxon>Pseudomonas</taxon>
    </lineage>
</organism>
<evidence type="ECO:0000256" key="1">
    <source>
        <dbReference type="SAM" id="Phobius"/>
    </source>
</evidence>
<dbReference type="AlphaFoldDB" id="A0A0P7C4J4"/>
<feature type="transmembrane region" description="Helical" evidence="1">
    <location>
        <begin position="49"/>
        <end position="68"/>
    </location>
</feature>
<accession>A0A0P7C4J4</accession>
<name>A0A0P7C4J4_PSEPU</name>